<dbReference type="AlphaFoldDB" id="A0A7J6GF85"/>
<proteinExistence type="predicted"/>
<reference evidence="2 3" key="1">
    <citation type="journal article" date="2020" name="bioRxiv">
        <title>Sequence and annotation of 42 cannabis genomes reveals extensive copy number variation in cannabinoid synthesis and pathogen resistance genes.</title>
        <authorList>
            <person name="Mckernan K.J."/>
            <person name="Helbert Y."/>
            <person name="Kane L.T."/>
            <person name="Ebling H."/>
            <person name="Zhang L."/>
            <person name="Liu B."/>
            <person name="Eaton Z."/>
            <person name="Mclaughlin S."/>
            <person name="Kingan S."/>
            <person name="Baybayan P."/>
            <person name="Concepcion G."/>
            <person name="Jordan M."/>
            <person name="Riva A."/>
            <person name="Barbazuk W."/>
            <person name="Harkins T."/>
        </authorList>
    </citation>
    <scope>NUCLEOTIDE SEQUENCE [LARGE SCALE GENOMIC DNA]</scope>
    <source>
        <strain evidence="3">cv. Jamaican Lion 4</strain>
        <tissue evidence="2">Leaf</tissue>
    </source>
</reference>
<dbReference type="EMBL" id="JAATIP010000060">
    <property type="protein sequence ID" value="KAF4381631.1"/>
    <property type="molecule type" value="Genomic_DNA"/>
</dbReference>
<feature type="region of interest" description="Disordered" evidence="1">
    <location>
        <begin position="95"/>
        <end position="135"/>
    </location>
</feature>
<protein>
    <submittedName>
        <fullName evidence="2">Uncharacterized protein</fullName>
    </submittedName>
</protein>
<comment type="caution">
    <text evidence="2">The sequence shown here is derived from an EMBL/GenBank/DDBJ whole genome shotgun (WGS) entry which is preliminary data.</text>
</comment>
<organism evidence="2 3">
    <name type="scientific">Cannabis sativa</name>
    <name type="common">Hemp</name>
    <name type="synonym">Marijuana</name>
    <dbReference type="NCBI Taxonomy" id="3483"/>
    <lineage>
        <taxon>Eukaryota</taxon>
        <taxon>Viridiplantae</taxon>
        <taxon>Streptophyta</taxon>
        <taxon>Embryophyta</taxon>
        <taxon>Tracheophyta</taxon>
        <taxon>Spermatophyta</taxon>
        <taxon>Magnoliopsida</taxon>
        <taxon>eudicotyledons</taxon>
        <taxon>Gunneridae</taxon>
        <taxon>Pentapetalae</taxon>
        <taxon>rosids</taxon>
        <taxon>fabids</taxon>
        <taxon>Rosales</taxon>
        <taxon>Cannabaceae</taxon>
        <taxon>Cannabis</taxon>
    </lineage>
</organism>
<name>A0A7J6GF85_CANSA</name>
<accession>A0A7J6GF85</accession>
<evidence type="ECO:0000313" key="3">
    <source>
        <dbReference type="Proteomes" id="UP000525078"/>
    </source>
</evidence>
<gene>
    <name evidence="2" type="ORF">F8388_021259</name>
</gene>
<dbReference type="Proteomes" id="UP000525078">
    <property type="component" value="Unassembled WGS sequence"/>
</dbReference>
<evidence type="ECO:0000256" key="1">
    <source>
        <dbReference type="SAM" id="MobiDB-lite"/>
    </source>
</evidence>
<sequence>MGQVCCAGGGGGQGVSTGGLGLGTTGDGVEGGGFTTGGGVTTGGFGVYGGWNGGFTFGGCLGGIFGGYSGGGQYELAKAVSKFLFLARTEFALSRNSSPIPPQLKEFASSSLGSSQKKKKEQGNGKFDITNHKFK</sequence>
<evidence type="ECO:0000313" key="2">
    <source>
        <dbReference type="EMBL" id="KAF4381631.1"/>
    </source>
</evidence>